<evidence type="ECO:0000313" key="1">
    <source>
        <dbReference type="EMBL" id="MPM90855.1"/>
    </source>
</evidence>
<accession>A0A645DNN4</accession>
<comment type="caution">
    <text evidence="1">The sequence shown here is derived from an EMBL/GenBank/DDBJ whole genome shotgun (WGS) entry which is preliminary data.</text>
</comment>
<sequence>MAVYFYSRERIRTFIEFITNPVLIRILTATKNKVKAQAEVHPVLFVSEWEVDSRNNRIKLLQIHTYIFQRYIVGSKEDIQLAGTNTSPKPNITHISIGYGIGKPQIKPVIRTDIKSRSQFMNEVVISQHTSGKESQTQFIVQQTKFCRKIHFRR</sequence>
<dbReference type="EMBL" id="VSSQ01038003">
    <property type="protein sequence ID" value="MPM90855.1"/>
    <property type="molecule type" value="Genomic_DNA"/>
</dbReference>
<gene>
    <name evidence="1" type="ORF">SDC9_137978</name>
</gene>
<dbReference type="AlphaFoldDB" id="A0A645DNN4"/>
<reference evidence="1" key="1">
    <citation type="submission" date="2019-08" db="EMBL/GenBank/DDBJ databases">
        <authorList>
            <person name="Kucharzyk K."/>
            <person name="Murdoch R.W."/>
            <person name="Higgins S."/>
            <person name="Loffler F."/>
        </authorList>
    </citation>
    <scope>NUCLEOTIDE SEQUENCE</scope>
</reference>
<protein>
    <submittedName>
        <fullName evidence="1">Uncharacterized protein</fullName>
    </submittedName>
</protein>
<organism evidence="1">
    <name type="scientific">bioreactor metagenome</name>
    <dbReference type="NCBI Taxonomy" id="1076179"/>
    <lineage>
        <taxon>unclassified sequences</taxon>
        <taxon>metagenomes</taxon>
        <taxon>ecological metagenomes</taxon>
    </lineage>
</organism>
<name>A0A645DNN4_9ZZZZ</name>
<proteinExistence type="predicted"/>